<evidence type="ECO:0000313" key="2">
    <source>
        <dbReference type="Proteomes" id="UP000636800"/>
    </source>
</evidence>
<dbReference type="OrthoDB" id="10250354at2759"/>
<comment type="caution">
    <text evidence="1">The sequence shown here is derived from an EMBL/GenBank/DDBJ whole genome shotgun (WGS) entry which is preliminary data.</text>
</comment>
<evidence type="ECO:0000313" key="1">
    <source>
        <dbReference type="EMBL" id="KAG0497113.1"/>
    </source>
</evidence>
<name>A0A835RUN9_VANPL</name>
<accession>A0A835RUN9</accession>
<organism evidence="1 2">
    <name type="scientific">Vanilla planifolia</name>
    <name type="common">Vanilla</name>
    <dbReference type="NCBI Taxonomy" id="51239"/>
    <lineage>
        <taxon>Eukaryota</taxon>
        <taxon>Viridiplantae</taxon>
        <taxon>Streptophyta</taxon>
        <taxon>Embryophyta</taxon>
        <taxon>Tracheophyta</taxon>
        <taxon>Spermatophyta</taxon>
        <taxon>Magnoliopsida</taxon>
        <taxon>Liliopsida</taxon>
        <taxon>Asparagales</taxon>
        <taxon>Orchidaceae</taxon>
        <taxon>Vanilloideae</taxon>
        <taxon>Vanilleae</taxon>
        <taxon>Vanilla</taxon>
    </lineage>
</organism>
<sequence length="52" mass="6024">MRRWGWFTEDGWLEVDGWLEEDSGLSIEILSRYVLSKAVISSPTCQNGDHRP</sequence>
<dbReference type="Proteomes" id="UP000636800">
    <property type="component" value="Chromosome 1"/>
</dbReference>
<dbReference type="AlphaFoldDB" id="A0A835RUN9"/>
<protein>
    <submittedName>
        <fullName evidence="1">Uncharacterized protein</fullName>
    </submittedName>
</protein>
<gene>
    <name evidence="1" type="ORF">HPP92_001804</name>
</gene>
<proteinExistence type="predicted"/>
<keyword evidence="2" id="KW-1185">Reference proteome</keyword>
<dbReference type="EMBL" id="JADCNL010000001">
    <property type="protein sequence ID" value="KAG0497113.1"/>
    <property type="molecule type" value="Genomic_DNA"/>
</dbReference>
<reference evidence="1 2" key="1">
    <citation type="journal article" date="2020" name="Nat. Food">
        <title>A phased Vanilla planifolia genome enables genetic improvement of flavour and production.</title>
        <authorList>
            <person name="Hasing T."/>
            <person name="Tang H."/>
            <person name="Brym M."/>
            <person name="Khazi F."/>
            <person name="Huang T."/>
            <person name="Chambers A.H."/>
        </authorList>
    </citation>
    <scope>NUCLEOTIDE SEQUENCE [LARGE SCALE GENOMIC DNA]</scope>
    <source>
        <tissue evidence="1">Leaf</tissue>
    </source>
</reference>